<dbReference type="InterPro" id="IPR018063">
    <property type="entry name" value="SAM_MeTrfase_RsmI_CS"/>
</dbReference>
<dbReference type="SUPFAM" id="SSF53790">
    <property type="entry name" value="Tetrapyrrole methylase"/>
    <property type="match status" value="1"/>
</dbReference>
<dbReference type="AlphaFoldDB" id="A0A1F5N059"/>
<dbReference type="PROSITE" id="PS01296">
    <property type="entry name" value="RSMI"/>
    <property type="match status" value="1"/>
</dbReference>
<dbReference type="Gene3D" id="3.40.1010.10">
    <property type="entry name" value="Cobalt-precorrin-4 Transmethylase, Domain 1"/>
    <property type="match status" value="1"/>
</dbReference>
<dbReference type="EC" id="2.1.1.198" evidence="6"/>
<dbReference type="FunFam" id="3.40.1010.10:FF:000007">
    <property type="entry name" value="Ribosomal RNA small subunit methyltransferase I"/>
    <property type="match status" value="1"/>
</dbReference>
<dbReference type="InterPro" id="IPR000878">
    <property type="entry name" value="4pyrrol_Mease"/>
</dbReference>
<evidence type="ECO:0000256" key="4">
    <source>
        <dbReference type="ARBA" id="ARBA00022679"/>
    </source>
</evidence>
<dbReference type="PANTHER" id="PTHR46111">
    <property type="entry name" value="RIBOSOMAL RNA SMALL SUBUNIT METHYLTRANSFERASE I"/>
    <property type="match status" value="1"/>
</dbReference>
<protein>
    <recommendedName>
        <fullName evidence="6">Ribosomal RNA small subunit methyltransferase I</fullName>
        <ecNumber evidence="6">2.1.1.198</ecNumber>
    </recommendedName>
    <alternativeName>
        <fullName evidence="6">16S rRNA 2'-O-ribose C1402 methyltransferase</fullName>
    </alternativeName>
    <alternativeName>
        <fullName evidence="6">rRNA (cytidine-2'-O-)-methyltransferase RsmI</fullName>
    </alternativeName>
</protein>
<dbReference type="InterPro" id="IPR035996">
    <property type="entry name" value="4pyrrol_Methylase_sf"/>
</dbReference>
<keyword evidence="1 6" id="KW-0963">Cytoplasm</keyword>
<dbReference type="EMBL" id="MFEC01000024">
    <property type="protein sequence ID" value="OGE70991.1"/>
    <property type="molecule type" value="Genomic_DNA"/>
</dbReference>
<dbReference type="PANTHER" id="PTHR46111:SF1">
    <property type="entry name" value="RIBOSOMAL RNA SMALL SUBUNIT METHYLTRANSFERASE I"/>
    <property type="match status" value="1"/>
</dbReference>
<reference evidence="8 9" key="1">
    <citation type="journal article" date="2016" name="Nat. Commun.">
        <title>Thousands of microbial genomes shed light on interconnected biogeochemical processes in an aquifer system.</title>
        <authorList>
            <person name="Anantharaman K."/>
            <person name="Brown C.T."/>
            <person name="Hug L.A."/>
            <person name="Sharon I."/>
            <person name="Castelle C.J."/>
            <person name="Probst A.J."/>
            <person name="Thomas B.C."/>
            <person name="Singh A."/>
            <person name="Wilkins M.J."/>
            <person name="Karaoz U."/>
            <person name="Brodie E.L."/>
            <person name="Williams K.H."/>
            <person name="Hubbard S.S."/>
            <person name="Banfield J.F."/>
        </authorList>
    </citation>
    <scope>NUCLEOTIDE SEQUENCE [LARGE SCALE GENOMIC DNA]</scope>
</reference>
<proteinExistence type="inferred from homology"/>
<keyword evidence="5 6" id="KW-0949">S-adenosyl-L-methionine</keyword>
<comment type="caution">
    <text evidence="8">The sequence shown here is derived from an EMBL/GenBank/DDBJ whole genome shotgun (WGS) entry which is preliminary data.</text>
</comment>
<evidence type="ECO:0000259" key="7">
    <source>
        <dbReference type="Pfam" id="PF00590"/>
    </source>
</evidence>
<dbReference type="PIRSF" id="PIRSF005917">
    <property type="entry name" value="MTase_YraL"/>
    <property type="match status" value="1"/>
</dbReference>
<dbReference type="Pfam" id="PF00590">
    <property type="entry name" value="TP_methylase"/>
    <property type="match status" value="1"/>
</dbReference>
<dbReference type="HAMAP" id="MF_01877">
    <property type="entry name" value="16SrRNA_methyltr_I"/>
    <property type="match status" value="1"/>
</dbReference>
<dbReference type="NCBIfam" id="TIGR00096">
    <property type="entry name" value="16S rRNA (cytidine(1402)-2'-O)-methyltransferase"/>
    <property type="match status" value="1"/>
</dbReference>
<evidence type="ECO:0000313" key="8">
    <source>
        <dbReference type="EMBL" id="OGE70991.1"/>
    </source>
</evidence>
<dbReference type="Proteomes" id="UP000177135">
    <property type="component" value="Unassembled WGS sequence"/>
</dbReference>
<evidence type="ECO:0000313" key="9">
    <source>
        <dbReference type="Proteomes" id="UP000177135"/>
    </source>
</evidence>
<accession>A0A1F5N059</accession>
<evidence type="ECO:0000256" key="6">
    <source>
        <dbReference type="HAMAP-Rule" id="MF_01877"/>
    </source>
</evidence>
<evidence type="ECO:0000256" key="2">
    <source>
        <dbReference type="ARBA" id="ARBA00022552"/>
    </source>
</evidence>
<evidence type="ECO:0000256" key="5">
    <source>
        <dbReference type="ARBA" id="ARBA00022691"/>
    </source>
</evidence>
<keyword evidence="2 6" id="KW-0698">rRNA processing</keyword>
<dbReference type="GO" id="GO:0005737">
    <property type="term" value="C:cytoplasm"/>
    <property type="evidence" value="ECO:0007669"/>
    <property type="project" value="UniProtKB-SubCell"/>
</dbReference>
<dbReference type="InterPro" id="IPR008189">
    <property type="entry name" value="rRNA_ssu_MeTfrase_I"/>
</dbReference>
<evidence type="ECO:0000256" key="1">
    <source>
        <dbReference type="ARBA" id="ARBA00022490"/>
    </source>
</evidence>
<dbReference type="GO" id="GO:0070677">
    <property type="term" value="F:rRNA (cytosine-2'-O-)-methyltransferase activity"/>
    <property type="evidence" value="ECO:0007669"/>
    <property type="project" value="UniProtKB-UniRule"/>
</dbReference>
<feature type="domain" description="Tetrapyrrole methylase" evidence="7">
    <location>
        <begin position="1"/>
        <end position="202"/>
    </location>
</feature>
<evidence type="ECO:0000256" key="3">
    <source>
        <dbReference type="ARBA" id="ARBA00022603"/>
    </source>
</evidence>
<name>A0A1F5N059_9BACT</name>
<comment type="function">
    <text evidence="6">Catalyzes the 2'-O-methylation of the ribose of cytidine 1402 (C1402) in 16S rRNA.</text>
</comment>
<keyword evidence="4 6" id="KW-0808">Transferase</keyword>
<dbReference type="Gene3D" id="3.30.950.10">
    <property type="entry name" value="Methyltransferase, Cobalt-precorrin-4 Transmethylase, Domain 2"/>
    <property type="match status" value="1"/>
</dbReference>
<dbReference type="InterPro" id="IPR014777">
    <property type="entry name" value="4pyrrole_Mease_sub1"/>
</dbReference>
<comment type="subcellular location">
    <subcellularLocation>
        <location evidence="6">Cytoplasm</location>
    </subcellularLocation>
</comment>
<organism evidence="8 9">
    <name type="scientific">Candidatus Daviesbacteria bacterium RIFOXYD1_FULL_41_10</name>
    <dbReference type="NCBI Taxonomy" id="1797801"/>
    <lineage>
        <taxon>Bacteria</taxon>
        <taxon>Candidatus Daviesiibacteriota</taxon>
    </lineage>
</organism>
<sequence length="228" mass="25495">MLYLVPTPIGNLKDITLRALEVLKDVDGIICEDTRRTGILLSHYQISKPLLVINDFNEALSIPRILQKLISGQNLALVSDAGTPLISDPGYKLVRECLEQNIAVDSLPGPSSVTLALTLSGLPPDKFTFLGYFPEKPGKRTKLLEALRTMNHELSTTYIAFVAPHKLIKTLEDMKEVYGEGAEVVLAHELTKIHQSVKKQSIEMWLKEFKKQRPKGEYITLFNLSVNV</sequence>
<keyword evidence="3 6" id="KW-0489">Methyltransferase</keyword>
<dbReference type="CDD" id="cd11648">
    <property type="entry name" value="RsmI"/>
    <property type="match status" value="1"/>
</dbReference>
<dbReference type="InterPro" id="IPR014776">
    <property type="entry name" value="4pyrrole_Mease_sub2"/>
</dbReference>
<gene>
    <name evidence="6" type="primary">rsmI</name>
    <name evidence="8" type="ORF">A2617_00190</name>
</gene>
<comment type="similarity">
    <text evidence="6">Belongs to the methyltransferase superfamily. RsmI family.</text>
</comment>
<comment type="catalytic activity">
    <reaction evidence="6">
        <text>cytidine(1402) in 16S rRNA + S-adenosyl-L-methionine = 2'-O-methylcytidine(1402) in 16S rRNA + S-adenosyl-L-homocysteine + H(+)</text>
        <dbReference type="Rhea" id="RHEA:42924"/>
        <dbReference type="Rhea" id="RHEA-COMP:10285"/>
        <dbReference type="Rhea" id="RHEA-COMP:10286"/>
        <dbReference type="ChEBI" id="CHEBI:15378"/>
        <dbReference type="ChEBI" id="CHEBI:57856"/>
        <dbReference type="ChEBI" id="CHEBI:59789"/>
        <dbReference type="ChEBI" id="CHEBI:74495"/>
        <dbReference type="ChEBI" id="CHEBI:82748"/>
        <dbReference type="EC" id="2.1.1.198"/>
    </reaction>
</comment>